<dbReference type="RefSeq" id="WP_121838300.1">
    <property type="nucleotide sequence ID" value="NZ_ML014765.1"/>
</dbReference>
<protein>
    <submittedName>
        <fullName evidence="2">XRE family transcriptional regulator</fullName>
    </submittedName>
</protein>
<dbReference type="Proteomes" id="UP000281474">
    <property type="component" value="Unassembled WGS sequence"/>
</dbReference>
<organism evidence="2 3">
    <name type="scientific">Parashewanella curva</name>
    <dbReference type="NCBI Taxonomy" id="2338552"/>
    <lineage>
        <taxon>Bacteria</taxon>
        <taxon>Pseudomonadati</taxon>
        <taxon>Pseudomonadota</taxon>
        <taxon>Gammaproteobacteria</taxon>
        <taxon>Alteromonadales</taxon>
        <taxon>Shewanellaceae</taxon>
        <taxon>Parashewanella</taxon>
    </lineage>
</organism>
<dbReference type="AlphaFoldDB" id="A0A3L8Q264"/>
<dbReference type="GO" id="GO:0003677">
    <property type="term" value="F:DNA binding"/>
    <property type="evidence" value="ECO:0007669"/>
    <property type="project" value="InterPro"/>
</dbReference>
<accession>A0A3L8Q264</accession>
<dbReference type="OrthoDB" id="9791537at2"/>
<evidence type="ECO:0000313" key="3">
    <source>
        <dbReference type="Proteomes" id="UP000281474"/>
    </source>
</evidence>
<dbReference type="Gene3D" id="1.10.260.40">
    <property type="entry name" value="lambda repressor-like DNA-binding domains"/>
    <property type="match status" value="1"/>
</dbReference>
<proteinExistence type="predicted"/>
<dbReference type="SUPFAM" id="SSF47413">
    <property type="entry name" value="lambda repressor-like DNA-binding domains"/>
    <property type="match status" value="1"/>
</dbReference>
<dbReference type="InterPro" id="IPR001387">
    <property type="entry name" value="Cro/C1-type_HTH"/>
</dbReference>
<name>A0A3L8Q264_9GAMM</name>
<comment type="caution">
    <text evidence="2">The sequence shown here is derived from an EMBL/GenBank/DDBJ whole genome shotgun (WGS) entry which is preliminary data.</text>
</comment>
<reference evidence="2 3" key="1">
    <citation type="submission" date="2018-09" db="EMBL/GenBank/DDBJ databases">
        <title>Phylogeny of the Shewanellaceae, and recommendation for two new genera, Pseudoshewanella and Parashewanella.</title>
        <authorList>
            <person name="Wang G."/>
        </authorList>
    </citation>
    <scope>NUCLEOTIDE SEQUENCE [LARGE SCALE GENOMIC DNA]</scope>
    <source>
        <strain evidence="2 3">C51</strain>
    </source>
</reference>
<dbReference type="InterPro" id="IPR010982">
    <property type="entry name" value="Lambda_DNA-bd_dom_sf"/>
</dbReference>
<dbReference type="CDD" id="cd00093">
    <property type="entry name" value="HTH_XRE"/>
    <property type="match status" value="1"/>
</dbReference>
<feature type="domain" description="HTH cro/C1-type" evidence="1">
    <location>
        <begin position="9"/>
        <end position="62"/>
    </location>
</feature>
<sequence length="167" mass="19308">MSLTFGERLEYALMQLHVSQAELGRRSGVSQQSINYIVQKKLDKSKFAFQLADCLDVNPSWLLHGVGRFESCFAIDIPIINSFVDVQKFIRDGQLLDHKKYIIIEKDIGKLSFAFQLQLDELIICGEQNTFGAKQFLKIEPLKIEVLDKSDVNTFPIYEIRRRCVEY</sequence>
<dbReference type="SMART" id="SM00530">
    <property type="entry name" value="HTH_XRE"/>
    <property type="match status" value="1"/>
</dbReference>
<dbReference type="EMBL" id="QZEI01000016">
    <property type="protein sequence ID" value="RLV60402.1"/>
    <property type="molecule type" value="Genomic_DNA"/>
</dbReference>
<keyword evidence="3" id="KW-1185">Reference proteome</keyword>
<evidence type="ECO:0000259" key="1">
    <source>
        <dbReference type="PROSITE" id="PS50943"/>
    </source>
</evidence>
<evidence type="ECO:0000313" key="2">
    <source>
        <dbReference type="EMBL" id="RLV60402.1"/>
    </source>
</evidence>
<gene>
    <name evidence="2" type="ORF">D5018_07020</name>
</gene>
<dbReference type="PROSITE" id="PS50943">
    <property type="entry name" value="HTH_CROC1"/>
    <property type="match status" value="1"/>
</dbReference>